<dbReference type="GO" id="GO:0006233">
    <property type="term" value="P:dTDP biosynthetic process"/>
    <property type="evidence" value="ECO:0007669"/>
    <property type="project" value="InterPro"/>
</dbReference>
<dbReference type="eggNOG" id="KOG3327">
    <property type="taxonomic scope" value="Eukaryota"/>
</dbReference>
<dbReference type="VEuPathDB" id="FungiDB:SPPG_07552"/>
<keyword evidence="12" id="KW-1185">Reference proteome</keyword>
<keyword evidence="8 11" id="KW-0418">Kinase</keyword>
<dbReference type="FunCoup" id="A0A0L0H7G7">
    <property type="interactions" value="366"/>
</dbReference>
<dbReference type="GO" id="GO:0004798">
    <property type="term" value="F:dTMP kinase activity"/>
    <property type="evidence" value="ECO:0007669"/>
    <property type="project" value="UniProtKB-EC"/>
</dbReference>
<name>A0A0L0H7G7_SPIPD</name>
<feature type="domain" description="Thymidylate kinase-like" evidence="10">
    <location>
        <begin position="15"/>
        <end position="195"/>
    </location>
</feature>
<evidence type="ECO:0000256" key="5">
    <source>
        <dbReference type="ARBA" id="ARBA00022679"/>
    </source>
</evidence>
<dbReference type="OrthoDB" id="425602at2759"/>
<dbReference type="HAMAP" id="MF_00165">
    <property type="entry name" value="Thymidylate_kinase"/>
    <property type="match status" value="1"/>
</dbReference>
<dbReference type="PANTHER" id="PTHR10344:SF1">
    <property type="entry name" value="THYMIDYLATE KINASE"/>
    <property type="match status" value="1"/>
</dbReference>
<evidence type="ECO:0000313" key="11">
    <source>
        <dbReference type="EMBL" id="KNC97162.1"/>
    </source>
</evidence>
<evidence type="ECO:0000256" key="8">
    <source>
        <dbReference type="ARBA" id="ARBA00022777"/>
    </source>
</evidence>
<dbReference type="InterPro" id="IPR018095">
    <property type="entry name" value="Thymidylate_kin_CS"/>
</dbReference>
<evidence type="ECO:0000256" key="1">
    <source>
        <dbReference type="ARBA" id="ARBA00004992"/>
    </source>
</evidence>
<dbReference type="GO" id="GO:0005739">
    <property type="term" value="C:mitochondrion"/>
    <property type="evidence" value="ECO:0007669"/>
    <property type="project" value="TreeGrafter"/>
</dbReference>
<evidence type="ECO:0000256" key="7">
    <source>
        <dbReference type="ARBA" id="ARBA00022741"/>
    </source>
</evidence>
<keyword evidence="7" id="KW-0547">Nucleotide-binding</keyword>
<dbReference type="STRING" id="645134.A0A0L0H7G7"/>
<keyword evidence="6" id="KW-0545">Nucleotide biosynthesis</keyword>
<dbReference type="SUPFAM" id="SSF52540">
    <property type="entry name" value="P-loop containing nucleoside triphosphate hydrolases"/>
    <property type="match status" value="1"/>
</dbReference>
<organism evidence="11 12">
    <name type="scientific">Spizellomyces punctatus (strain DAOM BR117)</name>
    <dbReference type="NCBI Taxonomy" id="645134"/>
    <lineage>
        <taxon>Eukaryota</taxon>
        <taxon>Fungi</taxon>
        <taxon>Fungi incertae sedis</taxon>
        <taxon>Chytridiomycota</taxon>
        <taxon>Chytridiomycota incertae sedis</taxon>
        <taxon>Chytridiomycetes</taxon>
        <taxon>Spizellomycetales</taxon>
        <taxon>Spizellomycetaceae</taxon>
        <taxon>Spizellomyces</taxon>
    </lineage>
</organism>
<dbReference type="CDD" id="cd01672">
    <property type="entry name" value="TMPK"/>
    <property type="match status" value="1"/>
</dbReference>
<dbReference type="GO" id="GO:0006227">
    <property type="term" value="P:dUDP biosynthetic process"/>
    <property type="evidence" value="ECO:0007669"/>
    <property type="project" value="TreeGrafter"/>
</dbReference>
<comment type="similarity">
    <text evidence="2">Belongs to the thymidylate kinase family.</text>
</comment>
<comment type="pathway">
    <text evidence="1">Pyrimidine metabolism; dTTP biosynthesis.</text>
</comment>
<evidence type="ECO:0000256" key="2">
    <source>
        <dbReference type="ARBA" id="ARBA00009776"/>
    </source>
</evidence>
<dbReference type="GO" id="GO:0006235">
    <property type="term" value="P:dTTP biosynthetic process"/>
    <property type="evidence" value="ECO:0007669"/>
    <property type="project" value="TreeGrafter"/>
</dbReference>
<dbReference type="EC" id="2.7.4.9" evidence="3"/>
<dbReference type="NCBIfam" id="TIGR00041">
    <property type="entry name" value="DTMP_kinase"/>
    <property type="match status" value="1"/>
</dbReference>
<keyword evidence="9" id="KW-0067">ATP-binding</keyword>
<dbReference type="InterPro" id="IPR039430">
    <property type="entry name" value="Thymidylate_kin-like_dom"/>
</dbReference>
<dbReference type="GeneID" id="27690761"/>
<evidence type="ECO:0000313" key="12">
    <source>
        <dbReference type="Proteomes" id="UP000053201"/>
    </source>
</evidence>
<evidence type="ECO:0000256" key="3">
    <source>
        <dbReference type="ARBA" id="ARBA00012980"/>
    </source>
</evidence>
<evidence type="ECO:0000256" key="6">
    <source>
        <dbReference type="ARBA" id="ARBA00022727"/>
    </source>
</evidence>
<dbReference type="Proteomes" id="UP000053201">
    <property type="component" value="Unassembled WGS sequence"/>
</dbReference>
<proteinExistence type="inferred from homology"/>
<dbReference type="Gene3D" id="3.40.50.300">
    <property type="entry name" value="P-loop containing nucleotide triphosphate hydrolases"/>
    <property type="match status" value="1"/>
</dbReference>
<dbReference type="FunFam" id="3.40.50.300:FF:000679">
    <property type="entry name" value="Thymidylate kinase"/>
    <property type="match status" value="1"/>
</dbReference>
<dbReference type="OMA" id="ANRWECA"/>
<dbReference type="PROSITE" id="PS01331">
    <property type="entry name" value="THYMIDYLATE_KINASE"/>
    <property type="match status" value="1"/>
</dbReference>
<dbReference type="EMBL" id="KQ257465">
    <property type="protein sequence ID" value="KNC97162.1"/>
    <property type="molecule type" value="Genomic_DNA"/>
</dbReference>
<sequence>MLANMPRRRGALIVFEGVDRSGKSTQTALLTQNLSSHQIPSILRRFPDRTSTTGALISSYLSSTSEPELSDEAIHLLFSANRWEAVKELEDALLNGTTVIVDRYAYSGVAYTAAKGLDLNWCKGPDKGLLTPDLVIYMEIPIEVAATRGGFGGERYEKIEFQEKVRGCFKQLKEQDPTWRVIDADRPVEEIQKDIVGTVLEVIERVKEMPIGHDLWSK</sequence>
<dbReference type="GO" id="GO:0005524">
    <property type="term" value="F:ATP binding"/>
    <property type="evidence" value="ECO:0007669"/>
    <property type="project" value="UniProtKB-KW"/>
</dbReference>
<evidence type="ECO:0000259" key="10">
    <source>
        <dbReference type="Pfam" id="PF02223"/>
    </source>
</evidence>
<dbReference type="PANTHER" id="PTHR10344">
    <property type="entry name" value="THYMIDYLATE KINASE"/>
    <property type="match status" value="1"/>
</dbReference>
<dbReference type="Pfam" id="PF02223">
    <property type="entry name" value="Thymidylate_kin"/>
    <property type="match status" value="1"/>
</dbReference>
<dbReference type="AlphaFoldDB" id="A0A0L0H7G7"/>
<protein>
    <recommendedName>
        <fullName evidence="4">Thymidylate kinase</fullName>
        <ecNumber evidence="3">2.7.4.9</ecNumber>
    </recommendedName>
</protein>
<dbReference type="RefSeq" id="XP_016605202.1">
    <property type="nucleotide sequence ID" value="XM_016755718.1"/>
</dbReference>
<dbReference type="InterPro" id="IPR027417">
    <property type="entry name" value="P-loop_NTPase"/>
</dbReference>
<accession>A0A0L0H7G7</accession>
<dbReference type="GO" id="GO:0005634">
    <property type="term" value="C:nucleus"/>
    <property type="evidence" value="ECO:0007669"/>
    <property type="project" value="TreeGrafter"/>
</dbReference>
<reference evidence="11 12" key="1">
    <citation type="submission" date="2009-08" db="EMBL/GenBank/DDBJ databases">
        <title>The Genome Sequence of Spizellomyces punctatus strain DAOM BR117.</title>
        <authorList>
            <consortium name="The Broad Institute Genome Sequencing Platform"/>
            <person name="Russ C."/>
            <person name="Cuomo C."/>
            <person name="Shea T."/>
            <person name="Young S.K."/>
            <person name="Zeng Q."/>
            <person name="Koehrsen M."/>
            <person name="Haas B."/>
            <person name="Borodovsky M."/>
            <person name="Guigo R."/>
            <person name="Alvarado L."/>
            <person name="Berlin A."/>
            <person name="Bochicchio J."/>
            <person name="Borenstein D."/>
            <person name="Chapman S."/>
            <person name="Chen Z."/>
            <person name="Engels R."/>
            <person name="Freedman E."/>
            <person name="Gellesch M."/>
            <person name="Goldberg J."/>
            <person name="Griggs A."/>
            <person name="Gujja S."/>
            <person name="Heiman D."/>
            <person name="Hepburn T."/>
            <person name="Howarth C."/>
            <person name="Jen D."/>
            <person name="Larson L."/>
            <person name="Lewis B."/>
            <person name="Mehta T."/>
            <person name="Park D."/>
            <person name="Pearson M."/>
            <person name="Roberts A."/>
            <person name="Saif S."/>
            <person name="Shenoy N."/>
            <person name="Sisk P."/>
            <person name="Stolte C."/>
            <person name="Sykes S."/>
            <person name="Thomson T."/>
            <person name="Walk T."/>
            <person name="White J."/>
            <person name="Yandava C."/>
            <person name="Burger G."/>
            <person name="Gray M.W."/>
            <person name="Holland P.W.H."/>
            <person name="King N."/>
            <person name="Lang F.B.F."/>
            <person name="Roger A.J."/>
            <person name="Ruiz-Trillo I."/>
            <person name="Lander E."/>
            <person name="Nusbaum C."/>
        </authorList>
    </citation>
    <scope>NUCLEOTIDE SEQUENCE [LARGE SCALE GENOMIC DNA]</scope>
    <source>
        <strain evidence="11 12">DAOM BR117</strain>
    </source>
</reference>
<dbReference type="InterPro" id="IPR018094">
    <property type="entry name" value="Thymidylate_kinase"/>
</dbReference>
<dbReference type="GO" id="GO:0004550">
    <property type="term" value="F:nucleoside diphosphate kinase activity"/>
    <property type="evidence" value="ECO:0007669"/>
    <property type="project" value="TreeGrafter"/>
</dbReference>
<evidence type="ECO:0000256" key="9">
    <source>
        <dbReference type="ARBA" id="ARBA00022840"/>
    </source>
</evidence>
<evidence type="ECO:0000256" key="4">
    <source>
        <dbReference type="ARBA" id="ARBA00017144"/>
    </source>
</evidence>
<dbReference type="GO" id="GO:0005829">
    <property type="term" value="C:cytosol"/>
    <property type="evidence" value="ECO:0007669"/>
    <property type="project" value="TreeGrafter"/>
</dbReference>
<gene>
    <name evidence="11" type="ORF">SPPG_07552</name>
</gene>
<keyword evidence="5" id="KW-0808">Transferase</keyword>
<dbReference type="InParanoid" id="A0A0L0H7G7"/>